<feature type="coiled-coil region" evidence="4">
    <location>
        <begin position="150"/>
        <end position="200"/>
    </location>
</feature>
<dbReference type="PANTHER" id="PTHR44688:SF16">
    <property type="entry name" value="DNA-BINDING TRANSCRIPTIONAL ACTIVATOR DEVR_DOSR"/>
    <property type="match status" value="1"/>
</dbReference>
<evidence type="ECO:0000313" key="7">
    <source>
        <dbReference type="Proteomes" id="UP000215005"/>
    </source>
</evidence>
<keyword evidence="4" id="KW-0175">Coiled coil</keyword>
<evidence type="ECO:0000256" key="4">
    <source>
        <dbReference type="SAM" id="Coils"/>
    </source>
</evidence>
<dbReference type="RefSeq" id="WP_017618011.1">
    <property type="nucleotide sequence ID" value="NZ_ANBG01000126.1"/>
</dbReference>
<dbReference type="PANTHER" id="PTHR44688">
    <property type="entry name" value="DNA-BINDING TRANSCRIPTIONAL ACTIVATOR DEVR_DOSR"/>
    <property type="match status" value="1"/>
</dbReference>
<protein>
    <submittedName>
        <fullName evidence="6">Helix-turn-helix transcriptional regulator</fullName>
    </submittedName>
</protein>
<dbReference type="PROSITE" id="PS00622">
    <property type="entry name" value="HTH_LUXR_1"/>
    <property type="match status" value="1"/>
</dbReference>
<dbReference type="PROSITE" id="PS50043">
    <property type="entry name" value="HTH_LUXR_2"/>
    <property type="match status" value="1"/>
</dbReference>
<evidence type="ECO:0000259" key="5">
    <source>
        <dbReference type="PROSITE" id="PS50043"/>
    </source>
</evidence>
<dbReference type="AlphaFoldDB" id="A0A223S894"/>
<dbReference type="SMART" id="SM00421">
    <property type="entry name" value="HTH_LUXR"/>
    <property type="match status" value="1"/>
</dbReference>
<evidence type="ECO:0000256" key="1">
    <source>
        <dbReference type="ARBA" id="ARBA00023015"/>
    </source>
</evidence>
<proteinExistence type="predicted"/>
<dbReference type="InterPro" id="IPR029016">
    <property type="entry name" value="GAF-like_dom_sf"/>
</dbReference>
<keyword evidence="2" id="KW-0238">DNA-binding</keyword>
<name>A0A223S894_9ACTN</name>
<accession>A0A223S894</accession>
<keyword evidence="7" id="KW-1185">Reference proteome</keyword>
<dbReference type="InterPro" id="IPR000792">
    <property type="entry name" value="Tscrpt_reg_LuxR_C"/>
</dbReference>
<dbReference type="GO" id="GO:0006355">
    <property type="term" value="P:regulation of DNA-templated transcription"/>
    <property type="evidence" value="ECO:0007669"/>
    <property type="project" value="InterPro"/>
</dbReference>
<gene>
    <name evidence="6" type="ORF">CDO52_17445</name>
</gene>
<dbReference type="EMBL" id="CP022753">
    <property type="protein sequence ID" value="ASU84345.1"/>
    <property type="molecule type" value="Genomic_DNA"/>
</dbReference>
<dbReference type="InterPro" id="IPR036388">
    <property type="entry name" value="WH-like_DNA-bd_sf"/>
</dbReference>
<dbReference type="Gene3D" id="1.10.10.10">
    <property type="entry name" value="Winged helix-like DNA-binding domain superfamily/Winged helix DNA-binding domain"/>
    <property type="match status" value="1"/>
</dbReference>
<keyword evidence="3" id="KW-0804">Transcription</keyword>
<dbReference type="KEGG" id="ngv:CDO52_17445"/>
<evidence type="ECO:0000256" key="3">
    <source>
        <dbReference type="ARBA" id="ARBA00023163"/>
    </source>
</evidence>
<dbReference type="OrthoDB" id="4069167at2"/>
<dbReference type="InterPro" id="IPR016032">
    <property type="entry name" value="Sig_transdc_resp-reg_C-effctor"/>
</dbReference>
<feature type="domain" description="HTH luxR-type" evidence="5">
    <location>
        <begin position="219"/>
        <end position="284"/>
    </location>
</feature>
<organism evidence="6 7">
    <name type="scientific">Nocardiopsis gilva YIM 90087</name>
    <dbReference type="NCBI Taxonomy" id="1235441"/>
    <lineage>
        <taxon>Bacteria</taxon>
        <taxon>Bacillati</taxon>
        <taxon>Actinomycetota</taxon>
        <taxon>Actinomycetes</taxon>
        <taxon>Streptosporangiales</taxon>
        <taxon>Nocardiopsidaceae</taxon>
        <taxon>Nocardiopsis</taxon>
    </lineage>
</organism>
<keyword evidence="1" id="KW-0805">Transcription regulation</keyword>
<evidence type="ECO:0000313" key="6">
    <source>
        <dbReference type="EMBL" id="ASU84345.1"/>
    </source>
</evidence>
<dbReference type="Pfam" id="PF00196">
    <property type="entry name" value="GerE"/>
    <property type="match status" value="1"/>
</dbReference>
<dbReference type="CDD" id="cd06170">
    <property type="entry name" value="LuxR_C_like"/>
    <property type="match status" value="1"/>
</dbReference>
<dbReference type="SUPFAM" id="SSF46894">
    <property type="entry name" value="C-terminal effector domain of the bipartite response regulators"/>
    <property type="match status" value="1"/>
</dbReference>
<reference evidence="6 7" key="1">
    <citation type="submission" date="2017-08" db="EMBL/GenBank/DDBJ databases">
        <title>The complete genome sequence of Nocardiopsis gilva YIM 90087.</title>
        <authorList>
            <person name="Yin M."/>
            <person name="Tang S."/>
        </authorList>
    </citation>
    <scope>NUCLEOTIDE SEQUENCE [LARGE SCALE GENOMIC DNA]</scope>
    <source>
        <strain evidence="6 7">YIM 90087</strain>
    </source>
</reference>
<dbReference type="PRINTS" id="PR00038">
    <property type="entry name" value="HTHLUXR"/>
</dbReference>
<evidence type="ECO:0000256" key="2">
    <source>
        <dbReference type="ARBA" id="ARBA00023125"/>
    </source>
</evidence>
<sequence length="287" mass="30577">MHALASHGDDLAEIRAALPRLRRDSGLPVVFGGAAASGGRVRYTELTGTVTDAIRGLVVEPGRGLGGKSLATRRPAWVRDYIAAAAISHEYDAAVRAEKLGAIIAVPVVVRDQPRGLLLGGLRQTLPIGDRAIAAVHAAARGVEQEIVVRDEAQRRLLDLQRARAEQSRAAASASHWEEIRALNAELRSLAGRVADADLQARLLDISSRMGCAADARGPRRDAPELSPRELDVLSCAALGCTNAGIAEQLGLRPETVKSYLRSAMRRLGAHTRLEAVSAARRQGMLP</sequence>
<dbReference type="Proteomes" id="UP000215005">
    <property type="component" value="Chromosome"/>
</dbReference>
<dbReference type="SUPFAM" id="SSF55781">
    <property type="entry name" value="GAF domain-like"/>
    <property type="match status" value="1"/>
</dbReference>
<dbReference type="Gene3D" id="3.30.450.40">
    <property type="match status" value="1"/>
</dbReference>
<dbReference type="GO" id="GO:0003677">
    <property type="term" value="F:DNA binding"/>
    <property type="evidence" value="ECO:0007669"/>
    <property type="project" value="UniProtKB-KW"/>
</dbReference>